<dbReference type="Pfam" id="PF13561">
    <property type="entry name" value="adh_short_C2"/>
    <property type="match status" value="1"/>
</dbReference>
<proteinExistence type="inferred from homology"/>
<evidence type="ECO:0000313" key="3">
    <source>
        <dbReference type="EMBL" id="PZD73363.1"/>
    </source>
</evidence>
<evidence type="ECO:0000313" key="4">
    <source>
        <dbReference type="Proteomes" id="UP000248857"/>
    </source>
</evidence>
<keyword evidence="4" id="KW-1185">Reference proteome</keyword>
<comment type="similarity">
    <text evidence="1">Belongs to the short-chain dehydrogenases/reductases (SDR) family.</text>
</comment>
<name>A0A2W1JIP4_9CYAN</name>
<dbReference type="InterPro" id="IPR036291">
    <property type="entry name" value="NAD(P)-bd_dom_sf"/>
</dbReference>
<dbReference type="AlphaFoldDB" id="A0A2W1JIP4"/>
<dbReference type="InterPro" id="IPR002347">
    <property type="entry name" value="SDR_fam"/>
</dbReference>
<dbReference type="PANTHER" id="PTHR48107:SF7">
    <property type="entry name" value="RE15974P"/>
    <property type="match status" value="1"/>
</dbReference>
<dbReference type="Proteomes" id="UP000248857">
    <property type="component" value="Unassembled WGS sequence"/>
</dbReference>
<gene>
    <name evidence="3" type="primary">fabG_3</name>
    <name evidence="3" type="ORF">C1752_02202</name>
</gene>
<dbReference type="Gene3D" id="3.40.50.720">
    <property type="entry name" value="NAD(P)-binding Rossmann-like Domain"/>
    <property type="match status" value="1"/>
</dbReference>
<dbReference type="PRINTS" id="PR00081">
    <property type="entry name" value="GDHRDH"/>
</dbReference>
<dbReference type="EC" id="1.1.1.100" evidence="3"/>
<dbReference type="GO" id="GO:0004316">
    <property type="term" value="F:3-oxoacyl-[acyl-carrier-protein] reductase (NADPH) activity"/>
    <property type="evidence" value="ECO:0007669"/>
    <property type="project" value="UniProtKB-EC"/>
</dbReference>
<accession>A0A2W1JIP4</accession>
<sequence length="84" mass="9083">MFTEILAQEIGDRGITVNTLLPGPTTPGMFDNMPNEVHEAAANSSPFKWIGRSEDIADVVAFLVSDKARWITAQHIVVNGGANM</sequence>
<keyword evidence="2 3" id="KW-0560">Oxidoreductase</keyword>
<evidence type="ECO:0000256" key="1">
    <source>
        <dbReference type="ARBA" id="ARBA00006484"/>
    </source>
</evidence>
<evidence type="ECO:0000256" key="2">
    <source>
        <dbReference type="ARBA" id="ARBA00023002"/>
    </source>
</evidence>
<reference evidence="3 4" key="1">
    <citation type="journal article" date="2018" name="Sci. Rep.">
        <title>A novel species of the marine cyanobacterium Acaryochloris with a unique pigment content and lifestyle.</title>
        <authorList>
            <person name="Partensky F."/>
            <person name="Six C."/>
            <person name="Ratin M."/>
            <person name="Garczarek L."/>
            <person name="Vaulot D."/>
            <person name="Probert I."/>
            <person name="Calteau A."/>
            <person name="Gourvil P."/>
            <person name="Marie D."/>
            <person name="Grebert T."/>
            <person name="Bouchier C."/>
            <person name="Le Panse S."/>
            <person name="Gachenot M."/>
            <person name="Rodriguez F."/>
            <person name="Garrido J.L."/>
        </authorList>
    </citation>
    <scope>NUCLEOTIDE SEQUENCE [LARGE SCALE GENOMIC DNA]</scope>
    <source>
        <strain evidence="3 4">RCC1774</strain>
    </source>
</reference>
<comment type="caution">
    <text evidence="3">The sequence shown here is derived from an EMBL/GenBank/DDBJ whole genome shotgun (WGS) entry which is preliminary data.</text>
</comment>
<protein>
    <submittedName>
        <fullName evidence="3">3-oxoacyl-[acyl-carrier-protein] reductase FabG</fullName>
        <ecNumber evidence="3">1.1.1.100</ecNumber>
    </submittedName>
</protein>
<dbReference type="EMBL" id="PQWO01000006">
    <property type="protein sequence ID" value="PZD73363.1"/>
    <property type="molecule type" value="Genomic_DNA"/>
</dbReference>
<organism evidence="3 4">
    <name type="scientific">Acaryochloris thomasi RCC1774</name>
    <dbReference type="NCBI Taxonomy" id="1764569"/>
    <lineage>
        <taxon>Bacteria</taxon>
        <taxon>Bacillati</taxon>
        <taxon>Cyanobacteriota</taxon>
        <taxon>Cyanophyceae</taxon>
        <taxon>Acaryochloridales</taxon>
        <taxon>Acaryochloridaceae</taxon>
        <taxon>Acaryochloris</taxon>
        <taxon>Acaryochloris thomasi</taxon>
    </lineage>
</organism>
<dbReference type="SUPFAM" id="SSF51735">
    <property type="entry name" value="NAD(P)-binding Rossmann-fold domains"/>
    <property type="match status" value="1"/>
</dbReference>
<dbReference type="PANTHER" id="PTHR48107">
    <property type="entry name" value="NADPH-DEPENDENT ALDEHYDE REDUCTASE-LIKE PROTEIN, CHLOROPLASTIC-RELATED"/>
    <property type="match status" value="1"/>
</dbReference>